<protein>
    <submittedName>
        <fullName evidence="5">AraC-type DNA-binding protein</fullName>
    </submittedName>
</protein>
<dbReference type="GO" id="GO:0043565">
    <property type="term" value="F:sequence-specific DNA binding"/>
    <property type="evidence" value="ECO:0007669"/>
    <property type="project" value="InterPro"/>
</dbReference>
<proteinExistence type="predicted"/>
<dbReference type="PANTHER" id="PTHR43280:SF32">
    <property type="entry name" value="TRANSCRIPTIONAL REGULATORY PROTEIN"/>
    <property type="match status" value="1"/>
</dbReference>
<dbReference type="SMART" id="SM00342">
    <property type="entry name" value="HTH_ARAC"/>
    <property type="match status" value="1"/>
</dbReference>
<dbReference type="Proteomes" id="UP000190897">
    <property type="component" value="Unassembled WGS sequence"/>
</dbReference>
<evidence type="ECO:0000313" key="5">
    <source>
        <dbReference type="EMBL" id="SKC20663.1"/>
    </source>
</evidence>
<dbReference type="InterPro" id="IPR018060">
    <property type="entry name" value="HTH_AraC"/>
</dbReference>
<dbReference type="SUPFAM" id="SSF46689">
    <property type="entry name" value="Homeodomain-like"/>
    <property type="match status" value="1"/>
</dbReference>
<reference evidence="6" key="1">
    <citation type="submission" date="2017-02" db="EMBL/GenBank/DDBJ databases">
        <authorList>
            <person name="Varghese N."/>
            <person name="Submissions S."/>
        </authorList>
    </citation>
    <scope>NUCLEOTIDE SEQUENCE [LARGE SCALE GENOMIC DNA]</scope>
    <source>
        <strain evidence="6">DSM 22270</strain>
    </source>
</reference>
<gene>
    <name evidence="5" type="ORF">SAMN05660293_05696</name>
</gene>
<evidence type="ECO:0000256" key="2">
    <source>
        <dbReference type="ARBA" id="ARBA00023125"/>
    </source>
</evidence>
<accession>A0A1T5HJ05</accession>
<keyword evidence="2 5" id="KW-0238">DNA-binding</keyword>
<dbReference type="Pfam" id="PF12833">
    <property type="entry name" value="HTH_18"/>
    <property type="match status" value="1"/>
</dbReference>
<dbReference type="AlphaFoldDB" id="A0A1T5HJ05"/>
<dbReference type="STRING" id="651661.SAMN05660293_05696"/>
<keyword evidence="6" id="KW-1185">Reference proteome</keyword>
<evidence type="ECO:0000256" key="3">
    <source>
        <dbReference type="ARBA" id="ARBA00023163"/>
    </source>
</evidence>
<keyword evidence="3" id="KW-0804">Transcription</keyword>
<dbReference type="OrthoDB" id="629929at2"/>
<dbReference type="InterPro" id="IPR009057">
    <property type="entry name" value="Homeodomain-like_sf"/>
</dbReference>
<feature type="domain" description="HTH araC/xylS-type" evidence="4">
    <location>
        <begin position="203"/>
        <end position="309"/>
    </location>
</feature>
<organism evidence="5 6">
    <name type="scientific">Dyadobacter psychrophilus</name>
    <dbReference type="NCBI Taxonomy" id="651661"/>
    <lineage>
        <taxon>Bacteria</taxon>
        <taxon>Pseudomonadati</taxon>
        <taxon>Bacteroidota</taxon>
        <taxon>Cytophagia</taxon>
        <taxon>Cytophagales</taxon>
        <taxon>Spirosomataceae</taxon>
        <taxon>Dyadobacter</taxon>
    </lineage>
</organism>
<evidence type="ECO:0000259" key="4">
    <source>
        <dbReference type="PROSITE" id="PS01124"/>
    </source>
</evidence>
<name>A0A1T5HJ05_9BACT</name>
<dbReference type="EMBL" id="FUZA01000019">
    <property type="protein sequence ID" value="SKC20663.1"/>
    <property type="molecule type" value="Genomic_DNA"/>
</dbReference>
<dbReference type="Gene3D" id="1.10.10.60">
    <property type="entry name" value="Homeodomain-like"/>
    <property type="match status" value="1"/>
</dbReference>
<dbReference type="PROSITE" id="PS01124">
    <property type="entry name" value="HTH_ARAC_FAMILY_2"/>
    <property type="match status" value="1"/>
</dbReference>
<sequence length="309" mass="35225">MSSSIAAFTGVLIFILLFTMDKPVDFPGTALKSILKQRGFKVSWSRVPKGMPTAFGRRHFHLILLSMGSSKIHYDDHVVSLDGVYLYFASSRVPYATEILSENHSGYSCVFTEEFIKPIERLESMKQSPLLKAGTTPAFKLDEQQQSRLAAIFDTMIGSDLSDYIYKDDLMRNYIQQIVHEALQMRPEEHFVQFNNAALRITTQFMEMLERQFPIENPNTPLSFKSAMDFASQLSIHVNYLNRAVKQITGKPTTTITGERITAEAITLLRYTDWSIADIAYALGFEYSNYFSNFLKKATGHNPKFYRVG</sequence>
<evidence type="ECO:0000313" key="6">
    <source>
        <dbReference type="Proteomes" id="UP000190897"/>
    </source>
</evidence>
<evidence type="ECO:0000256" key="1">
    <source>
        <dbReference type="ARBA" id="ARBA00023015"/>
    </source>
</evidence>
<keyword evidence="1" id="KW-0805">Transcription regulation</keyword>
<dbReference type="PANTHER" id="PTHR43280">
    <property type="entry name" value="ARAC-FAMILY TRANSCRIPTIONAL REGULATOR"/>
    <property type="match status" value="1"/>
</dbReference>
<dbReference type="GO" id="GO:0003700">
    <property type="term" value="F:DNA-binding transcription factor activity"/>
    <property type="evidence" value="ECO:0007669"/>
    <property type="project" value="InterPro"/>
</dbReference>